<gene>
    <name evidence="1" type="ORF">LCGC14_2477070</name>
</gene>
<dbReference type="InterPro" id="IPR049718">
    <property type="entry name" value="AKO59007-like"/>
</dbReference>
<dbReference type="NCBIfam" id="NF033394">
    <property type="entry name" value="capsid_maj_Podo"/>
    <property type="match status" value="1"/>
</dbReference>
<accession>A0A0F9E2H3</accession>
<organism evidence="1">
    <name type="scientific">marine sediment metagenome</name>
    <dbReference type="NCBI Taxonomy" id="412755"/>
    <lineage>
        <taxon>unclassified sequences</taxon>
        <taxon>metagenomes</taxon>
        <taxon>ecological metagenomes</taxon>
    </lineage>
</organism>
<proteinExistence type="predicted"/>
<protein>
    <recommendedName>
        <fullName evidence="2">Bacteriophage Mu GpT domain-containing protein</fullName>
    </recommendedName>
</protein>
<reference evidence="1" key="1">
    <citation type="journal article" date="2015" name="Nature">
        <title>Complex archaea that bridge the gap between prokaryotes and eukaryotes.</title>
        <authorList>
            <person name="Spang A."/>
            <person name="Saw J.H."/>
            <person name="Jorgensen S.L."/>
            <person name="Zaremba-Niedzwiedzka K."/>
            <person name="Martijn J."/>
            <person name="Lind A.E."/>
            <person name="van Eijk R."/>
            <person name="Schleper C."/>
            <person name="Guy L."/>
            <person name="Ettema T.J."/>
        </authorList>
    </citation>
    <scope>NUCLEOTIDE SEQUENCE</scope>
</reference>
<name>A0A0F9E2H3_9ZZZZ</name>
<dbReference type="AlphaFoldDB" id="A0A0F9E2H3"/>
<feature type="non-terminal residue" evidence="1">
    <location>
        <position position="340"/>
    </location>
</feature>
<comment type="caution">
    <text evidence="1">The sequence shown here is derived from an EMBL/GenBank/DDBJ whole genome shotgun (WGS) entry which is preliminary data.</text>
</comment>
<evidence type="ECO:0008006" key="2">
    <source>
        <dbReference type="Google" id="ProtNLM"/>
    </source>
</evidence>
<evidence type="ECO:0000313" key="1">
    <source>
        <dbReference type="EMBL" id="KKL18283.1"/>
    </source>
</evidence>
<sequence length="340" mass="37835">MPFNAEQLAYGGRAAINFFLKNDPVDQINIAHPLFNKLVADKREYVGGKQYVVEQIREANDSNFQGYFGDSQVTYNRKRTLNQAQFAYGSFFDGFGLNEDELIQNGITMTDERSATPSASEKVNLTNLVEENMETLRLGFANGMDLMFHRDGTQSSLEIAGLDHLVAVVPGTGTIGGIDSSAKSYWRNQVSLNVTIANLIGEMEDQWLECIRYGGSSPNFILAGETAIKAYRSAANSVIDRQLQVAGRGRGGNQFDAGIGEGTRTGLFFKGVEIIWDPLFAVLETADSPAQEWDSRMYFLNTKTIKLRPIKGHWMVPRKPPSVYDRFVQYWATTAKCAMS</sequence>
<dbReference type="EMBL" id="LAZR01038930">
    <property type="protein sequence ID" value="KKL18283.1"/>
    <property type="molecule type" value="Genomic_DNA"/>
</dbReference>